<accession>A0A6M3IQ20</accession>
<protein>
    <submittedName>
        <fullName evidence="1">Uncharacterized protein</fullName>
    </submittedName>
</protein>
<evidence type="ECO:0000313" key="1">
    <source>
        <dbReference type="EMBL" id="QJA59365.1"/>
    </source>
</evidence>
<sequence>MVEAEELVQALQLLVLKELVVAEVEVGDMARCPNLHMLSYLLNYGAIICSL</sequence>
<organism evidence="1">
    <name type="scientific">viral metagenome</name>
    <dbReference type="NCBI Taxonomy" id="1070528"/>
    <lineage>
        <taxon>unclassified sequences</taxon>
        <taxon>metagenomes</taxon>
        <taxon>organismal metagenomes</taxon>
    </lineage>
</organism>
<proteinExistence type="predicted"/>
<gene>
    <name evidence="1" type="ORF">MM415B01304_0021</name>
</gene>
<dbReference type="EMBL" id="MT141366">
    <property type="protein sequence ID" value="QJA59365.1"/>
    <property type="molecule type" value="Genomic_DNA"/>
</dbReference>
<name>A0A6M3IQ20_9ZZZZ</name>
<reference evidence="1" key="1">
    <citation type="submission" date="2020-03" db="EMBL/GenBank/DDBJ databases">
        <title>The deep terrestrial virosphere.</title>
        <authorList>
            <person name="Holmfeldt K."/>
            <person name="Nilsson E."/>
            <person name="Simone D."/>
            <person name="Lopez-Fernandez M."/>
            <person name="Wu X."/>
            <person name="de Brujin I."/>
            <person name="Lundin D."/>
            <person name="Andersson A."/>
            <person name="Bertilsson S."/>
            <person name="Dopson M."/>
        </authorList>
    </citation>
    <scope>NUCLEOTIDE SEQUENCE</scope>
    <source>
        <strain evidence="1">MM415B01304</strain>
    </source>
</reference>
<dbReference type="AlphaFoldDB" id="A0A6M3IQ20"/>